<evidence type="ECO:0000313" key="2">
    <source>
        <dbReference type="EMBL" id="KXZ22937.1"/>
    </source>
</evidence>
<evidence type="ECO:0000313" key="3">
    <source>
        <dbReference type="Proteomes" id="UP000075430"/>
    </source>
</evidence>
<feature type="domain" description="DUF4937" evidence="1">
    <location>
        <begin position="2"/>
        <end position="91"/>
    </location>
</feature>
<dbReference type="STRING" id="1793963.AXI58_06950"/>
<dbReference type="RefSeq" id="WP_061520112.1">
    <property type="nucleotide sequence ID" value="NZ_JARLZY010000014.1"/>
</dbReference>
<organism evidence="2 3">
    <name type="scientific">Bacillus nakamurai</name>
    <dbReference type="NCBI Taxonomy" id="1793963"/>
    <lineage>
        <taxon>Bacteria</taxon>
        <taxon>Bacillati</taxon>
        <taxon>Bacillota</taxon>
        <taxon>Bacilli</taxon>
        <taxon>Bacillales</taxon>
        <taxon>Bacillaceae</taxon>
        <taxon>Bacillus</taxon>
    </lineage>
</organism>
<proteinExistence type="predicted"/>
<protein>
    <recommendedName>
        <fullName evidence="1">DUF4937 domain-containing protein</fullName>
    </recommendedName>
</protein>
<dbReference type="EMBL" id="LSBA01000003">
    <property type="protein sequence ID" value="KXZ22937.1"/>
    <property type="molecule type" value="Genomic_DNA"/>
</dbReference>
<evidence type="ECO:0000259" key="1">
    <source>
        <dbReference type="Pfam" id="PF16291"/>
    </source>
</evidence>
<name>A0A150FE17_9BACI</name>
<gene>
    <name evidence="2" type="ORF">AXI58_06950</name>
</gene>
<dbReference type="Pfam" id="PF16291">
    <property type="entry name" value="DUF4937"/>
    <property type="match status" value="1"/>
</dbReference>
<dbReference type="OrthoDB" id="2627153at2"/>
<dbReference type="InterPro" id="IPR011008">
    <property type="entry name" value="Dimeric_a/b-barrel"/>
</dbReference>
<accession>A0A150FE17</accession>
<dbReference type="AlphaFoldDB" id="A0A150FE17"/>
<dbReference type="InterPro" id="IPR032555">
    <property type="entry name" value="DUF4937"/>
</dbReference>
<dbReference type="Proteomes" id="UP000075430">
    <property type="component" value="Unassembled WGS sequence"/>
</dbReference>
<sequence>MLIKKVICHVAAFQAEEFSKAQSKWRELSKVKGFIKQAGGWRTDEDGHLTAVIVGVWENRQYYEEFMAHSHDQIFANTKQNDTFQSINVELCEADDVHEIFRQLDLRFEPEWTVLNT</sequence>
<comment type="caution">
    <text evidence="2">The sequence shown here is derived from an EMBL/GenBank/DDBJ whole genome shotgun (WGS) entry which is preliminary data.</text>
</comment>
<keyword evidence="3" id="KW-1185">Reference proteome</keyword>
<reference evidence="3" key="1">
    <citation type="submission" date="2016-02" db="EMBL/GenBank/DDBJ databases">
        <authorList>
            <person name="Dunlap C."/>
        </authorList>
    </citation>
    <scope>NUCLEOTIDE SEQUENCE [LARGE SCALE GENOMIC DNA]</scope>
    <source>
        <strain evidence="3">NRRL B-41092</strain>
    </source>
</reference>
<dbReference type="SUPFAM" id="SSF54909">
    <property type="entry name" value="Dimeric alpha+beta barrel"/>
    <property type="match status" value="1"/>
</dbReference>